<dbReference type="GO" id="GO:0031956">
    <property type="term" value="F:medium-chain fatty acid-CoA ligase activity"/>
    <property type="evidence" value="ECO:0007669"/>
    <property type="project" value="TreeGrafter"/>
</dbReference>
<reference evidence="5 6" key="1">
    <citation type="submission" date="2018-11" db="EMBL/GenBank/DDBJ databases">
        <title>The genome of Variovorax sp T529.</title>
        <authorList>
            <person name="Gao J."/>
        </authorList>
    </citation>
    <scope>NUCLEOTIDE SEQUENCE [LARGE SCALE GENOMIC DNA]</scope>
    <source>
        <strain evidence="5 6">T529</strain>
    </source>
</reference>
<evidence type="ECO:0000259" key="4">
    <source>
        <dbReference type="Pfam" id="PF13193"/>
    </source>
</evidence>
<comment type="similarity">
    <text evidence="1">Belongs to the ATP-dependent AMP-binding enzyme family.</text>
</comment>
<dbReference type="AlphaFoldDB" id="A0A3P3EMK5"/>
<comment type="caution">
    <text evidence="5">The sequence shown here is derived from an EMBL/GenBank/DDBJ whole genome shotgun (WGS) entry which is preliminary data.</text>
</comment>
<dbReference type="Gene3D" id="3.40.50.12780">
    <property type="entry name" value="N-terminal domain of ligase-like"/>
    <property type="match status" value="1"/>
</dbReference>
<dbReference type="EMBL" id="RQXU01000008">
    <property type="protein sequence ID" value="RRH87565.1"/>
    <property type="molecule type" value="Genomic_DNA"/>
</dbReference>
<dbReference type="GO" id="GO:0006631">
    <property type="term" value="P:fatty acid metabolic process"/>
    <property type="evidence" value="ECO:0007669"/>
    <property type="project" value="TreeGrafter"/>
</dbReference>
<dbReference type="PANTHER" id="PTHR43201">
    <property type="entry name" value="ACYL-COA SYNTHETASE"/>
    <property type="match status" value="1"/>
</dbReference>
<proteinExistence type="inferred from homology"/>
<dbReference type="Proteomes" id="UP000271590">
    <property type="component" value="Unassembled WGS sequence"/>
</dbReference>
<dbReference type="InterPro" id="IPR025110">
    <property type="entry name" value="AMP-bd_C"/>
</dbReference>
<dbReference type="RefSeq" id="WP_124959339.1">
    <property type="nucleotide sequence ID" value="NZ_RQXU01000008.1"/>
</dbReference>
<dbReference type="Gene3D" id="3.30.300.30">
    <property type="match status" value="1"/>
</dbReference>
<protein>
    <submittedName>
        <fullName evidence="5">AMP-dependent synthetase and ligase</fullName>
    </submittedName>
</protein>
<dbReference type="PROSITE" id="PS00455">
    <property type="entry name" value="AMP_BINDING"/>
    <property type="match status" value="1"/>
</dbReference>
<dbReference type="InterPro" id="IPR020845">
    <property type="entry name" value="AMP-binding_CS"/>
</dbReference>
<gene>
    <name evidence="5" type="ORF">EH244_16045</name>
</gene>
<evidence type="ECO:0000313" key="5">
    <source>
        <dbReference type="EMBL" id="RRH87565.1"/>
    </source>
</evidence>
<keyword evidence="2 5" id="KW-0436">Ligase</keyword>
<evidence type="ECO:0000259" key="3">
    <source>
        <dbReference type="Pfam" id="PF00501"/>
    </source>
</evidence>
<evidence type="ECO:0000256" key="1">
    <source>
        <dbReference type="ARBA" id="ARBA00006432"/>
    </source>
</evidence>
<evidence type="ECO:0000256" key="2">
    <source>
        <dbReference type="ARBA" id="ARBA00022598"/>
    </source>
</evidence>
<dbReference type="PANTHER" id="PTHR43201:SF5">
    <property type="entry name" value="MEDIUM-CHAIN ACYL-COA LIGASE ACSF2, MITOCHONDRIAL"/>
    <property type="match status" value="1"/>
</dbReference>
<dbReference type="InterPro" id="IPR045851">
    <property type="entry name" value="AMP-bd_C_sf"/>
</dbReference>
<feature type="domain" description="AMP-dependent synthetase/ligase" evidence="3">
    <location>
        <begin position="6"/>
        <end position="358"/>
    </location>
</feature>
<dbReference type="InterPro" id="IPR042099">
    <property type="entry name" value="ANL_N_sf"/>
</dbReference>
<accession>A0A3P3EMK5</accession>
<evidence type="ECO:0000313" key="6">
    <source>
        <dbReference type="Proteomes" id="UP000271590"/>
    </source>
</evidence>
<dbReference type="InterPro" id="IPR000873">
    <property type="entry name" value="AMP-dep_synth/lig_dom"/>
</dbReference>
<sequence length="506" mass="55089">MHHLSHFARITPDKVAVRFLESGEAFSFSQLEREANRAANALLRLGLERNGCIVLCIENSPDLLLLALGAQRIGLYYVLASTRLSASDFSYITRDSMASVAIVSSACMSADAASSLDLGGARRIGIGFADSAMERWETHFLAAPDGLPPMPAPGREMLYSSGTTGRPKGVRKPPFEGAFDAVDNRNAAVARSFALDASSVYLSTSPLYHSAPNRFLSAAIHAGATSIVMAKFDAERALAAIGQFGCTHSLWVPTMFHRLLRLDTEVHNRYSTASMTHAVHGAAPCPVHVKQAMIDWWGPVLHEYYSGTEGIGATAISSREWLQHKGSVGRATDGILHILDDAGRELPPGETGNVHFESDAQFAYWNDPAKTRAATSPQGWRSFGDIGHLDSDGYLYLTDRKDFVIVSGGVNIYPQEIEDVLLQDPRVADAAVFGVPNDEYGEEIKAVIQPARPDFTGPAVAEALKARCRELLGSLKVPRSIDFESDFPRHATGKLYKKLLRDRYLA</sequence>
<dbReference type="SUPFAM" id="SSF56801">
    <property type="entry name" value="Acetyl-CoA synthetase-like"/>
    <property type="match status" value="1"/>
</dbReference>
<feature type="domain" description="AMP-binding enzyme C-terminal" evidence="4">
    <location>
        <begin position="416"/>
        <end position="494"/>
    </location>
</feature>
<organism evidence="5 6">
    <name type="scientific">Variovorax beijingensis</name>
    <dbReference type="NCBI Taxonomy" id="2496117"/>
    <lineage>
        <taxon>Bacteria</taxon>
        <taxon>Pseudomonadati</taxon>
        <taxon>Pseudomonadota</taxon>
        <taxon>Betaproteobacteria</taxon>
        <taxon>Burkholderiales</taxon>
        <taxon>Comamonadaceae</taxon>
        <taxon>Variovorax</taxon>
    </lineage>
</organism>
<dbReference type="Pfam" id="PF00501">
    <property type="entry name" value="AMP-binding"/>
    <property type="match status" value="1"/>
</dbReference>
<dbReference type="Pfam" id="PF13193">
    <property type="entry name" value="AMP-binding_C"/>
    <property type="match status" value="1"/>
</dbReference>
<name>A0A3P3EMK5_9BURK</name>